<feature type="transmembrane region" description="Helical" evidence="1">
    <location>
        <begin position="145"/>
        <end position="162"/>
    </location>
</feature>
<comment type="caution">
    <text evidence="2">The sequence shown here is derived from an EMBL/GenBank/DDBJ whole genome shotgun (WGS) entry which is preliminary data.</text>
</comment>
<name>A0ABN8ENP6_9GAMM</name>
<keyword evidence="3" id="KW-1185">Reference proteome</keyword>
<evidence type="ECO:0000256" key="1">
    <source>
        <dbReference type="SAM" id="Phobius"/>
    </source>
</evidence>
<feature type="transmembrane region" description="Helical" evidence="1">
    <location>
        <begin position="317"/>
        <end position="334"/>
    </location>
</feature>
<evidence type="ECO:0000313" key="3">
    <source>
        <dbReference type="Proteomes" id="UP000838100"/>
    </source>
</evidence>
<reference evidence="2" key="1">
    <citation type="submission" date="2021-12" db="EMBL/GenBank/DDBJ databases">
        <authorList>
            <person name="Rodrigo-Torres L."/>
            <person name="Arahal R. D."/>
            <person name="Lucena T."/>
        </authorList>
    </citation>
    <scope>NUCLEOTIDE SEQUENCE</scope>
    <source>
        <strain evidence="2">CECT 8267</strain>
    </source>
</reference>
<dbReference type="RefSeq" id="WP_237445522.1">
    <property type="nucleotide sequence ID" value="NZ_CAKLPX010000004.1"/>
</dbReference>
<keyword evidence="1" id="KW-1133">Transmembrane helix</keyword>
<organism evidence="2 3">
    <name type="scientific">Sinobacterium norvegicum</name>
    <dbReference type="NCBI Taxonomy" id="1641715"/>
    <lineage>
        <taxon>Bacteria</taxon>
        <taxon>Pseudomonadati</taxon>
        <taxon>Pseudomonadota</taxon>
        <taxon>Gammaproteobacteria</taxon>
        <taxon>Cellvibrionales</taxon>
        <taxon>Spongiibacteraceae</taxon>
        <taxon>Sinobacterium</taxon>
    </lineage>
</organism>
<feature type="transmembrane region" description="Helical" evidence="1">
    <location>
        <begin position="67"/>
        <end position="84"/>
    </location>
</feature>
<sequence>MFLSPTIDPNYCPRNIYTLRSYAAFISIAISFWLIFNNITLNRDGMLYDETANIFLQHGLEAARANYNWPFLSVLAAVISQVFYIDTSTALQVITTASFLLITDFFIRINFLTTNNIKIATISALLILSLPAINGYRGMVIRDPGAWASMLAAIYYACLYWQQKTRPTLLLSSLLLIFVACFFRAEFIIFSLAFPAAFLFSRRDNSSRKSAIIAAVGALLLAILLLLIFRFPEYKIAKQLSTTFNLSHLLADIHRNSDIIANKILNEFSAEYATSFYLFGLLGSFITIVVFALQPAFTLIAAIRFKLYLKTFLQSKALLVLTGLMLIPLFMQFVSTQILVARYTGFLAILLLFPLVHVVDHIYSERSKLKYFVGVIIAIAFLDNVISTKPNDKSYLVKSGEWVKTNHPGMSIGSNDKQTIYLATGVYNKSRPTSLERSKKDFYILIAREAPANKKHWRLVEIIDTKAKKSAYIYQRKQ</sequence>
<evidence type="ECO:0000313" key="2">
    <source>
        <dbReference type="EMBL" id="CAH0992835.1"/>
    </source>
</evidence>
<dbReference type="Proteomes" id="UP000838100">
    <property type="component" value="Unassembled WGS sequence"/>
</dbReference>
<feature type="transmembrane region" description="Helical" evidence="1">
    <location>
        <begin position="371"/>
        <end position="387"/>
    </location>
</feature>
<feature type="transmembrane region" description="Helical" evidence="1">
    <location>
        <begin position="174"/>
        <end position="200"/>
    </location>
</feature>
<keyword evidence="1" id="KW-0812">Transmembrane</keyword>
<feature type="transmembrane region" description="Helical" evidence="1">
    <location>
        <begin position="21"/>
        <end position="39"/>
    </location>
</feature>
<evidence type="ECO:0008006" key="4">
    <source>
        <dbReference type="Google" id="ProtNLM"/>
    </source>
</evidence>
<feature type="transmembrane region" description="Helical" evidence="1">
    <location>
        <begin position="340"/>
        <end position="359"/>
    </location>
</feature>
<feature type="transmembrane region" description="Helical" evidence="1">
    <location>
        <begin position="91"/>
        <end position="111"/>
    </location>
</feature>
<feature type="transmembrane region" description="Helical" evidence="1">
    <location>
        <begin position="117"/>
        <end position="133"/>
    </location>
</feature>
<keyword evidence="1" id="KW-0472">Membrane</keyword>
<proteinExistence type="predicted"/>
<feature type="transmembrane region" description="Helical" evidence="1">
    <location>
        <begin position="212"/>
        <end position="231"/>
    </location>
</feature>
<gene>
    <name evidence="2" type="ORF">SIN8267_02972</name>
</gene>
<protein>
    <recommendedName>
        <fullName evidence="4">Glycosyltransferase RgtA/B/C/D-like domain-containing protein</fullName>
    </recommendedName>
</protein>
<dbReference type="EMBL" id="CAKLPX010000004">
    <property type="protein sequence ID" value="CAH0992835.1"/>
    <property type="molecule type" value="Genomic_DNA"/>
</dbReference>
<feature type="transmembrane region" description="Helical" evidence="1">
    <location>
        <begin position="276"/>
        <end position="305"/>
    </location>
</feature>
<accession>A0ABN8ENP6</accession>